<evidence type="ECO:0000256" key="4">
    <source>
        <dbReference type="ARBA" id="ARBA00022840"/>
    </source>
</evidence>
<protein>
    <recommendedName>
        <fullName evidence="6">Butyrate kinase</fullName>
    </recommendedName>
</protein>
<sequence length="247" mass="26714">MRLFKALSYGCVPMPVLVINCGSTSIKAAVVEPDTGRRLAELKVERIGSPEATATFNDKAPTPCPSSCEEALPACLPELLRELPDEARITSVGHRVVHGGSHFTSPTLLDDKVVAALAEKTDLAPLHNPANVSGIRATRELLHDVPHVAVFDTAFHATIPRRARTYSLPQDIANRHAIRRYGFHGTSHQFVAKRVAEFLQQDLRTLRVITCHLGGGCSVCAVEYGRSVETSMGMTPLEGLVMGTRSG</sequence>
<dbReference type="PANTHER" id="PTHR21060:SF15">
    <property type="entry name" value="ACETATE KINASE-RELATED"/>
    <property type="match status" value="1"/>
</dbReference>
<keyword evidence="2" id="KW-0547">Nucleotide-binding</keyword>
<evidence type="ECO:0000256" key="1">
    <source>
        <dbReference type="ARBA" id="ARBA00022679"/>
    </source>
</evidence>
<reference evidence="5" key="1">
    <citation type="journal article" date="2015" name="Nature">
        <title>Complex archaea that bridge the gap between prokaryotes and eukaryotes.</title>
        <authorList>
            <person name="Spang A."/>
            <person name="Saw J.H."/>
            <person name="Jorgensen S.L."/>
            <person name="Zaremba-Niedzwiedzka K."/>
            <person name="Martijn J."/>
            <person name="Lind A.E."/>
            <person name="van Eijk R."/>
            <person name="Schleper C."/>
            <person name="Guy L."/>
            <person name="Ettema T.J."/>
        </authorList>
    </citation>
    <scope>NUCLEOTIDE SEQUENCE</scope>
</reference>
<dbReference type="GO" id="GO:0008776">
    <property type="term" value="F:acetate kinase activity"/>
    <property type="evidence" value="ECO:0007669"/>
    <property type="project" value="TreeGrafter"/>
</dbReference>
<dbReference type="PROSITE" id="PS01075">
    <property type="entry name" value="ACETATE_KINASE_1"/>
    <property type="match status" value="1"/>
</dbReference>
<accession>A0A0F8ZH05</accession>
<evidence type="ECO:0000256" key="3">
    <source>
        <dbReference type="ARBA" id="ARBA00022777"/>
    </source>
</evidence>
<proteinExistence type="inferred from homology"/>
<dbReference type="Pfam" id="PF00871">
    <property type="entry name" value="Acetate_kinase"/>
    <property type="match status" value="1"/>
</dbReference>
<evidence type="ECO:0000256" key="2">
    <source>
        <dbReference type="ARBA" id="ARBA00022741"/>
    </source>
</evidence>
<dbReference type="GO" id="GO:0006083">
    <property type="term" value="P:acetate metabolic process"/>
    <property type="evidence" value="ECO:0007669"/>
    <property type="project" value="TreeGrafter"/>
</dbReference>
<dbReference type="SUPFAM" id="SSF53067">
    <property type="entry name" value="Actin-like ATPase domain"/>
    <property type="match status" value="2"/>
</dbReference>
<name>A0A0F8ZH05_9ZZZZ</name>
<dbReference type="AlphaFoldDB" id="A0A0F8ZH05"/>
<dbReference type="EMBL" id="LAZR01047954">
    <property type="protein sequence ID" value="KKK93023.1"/>
    <property type="molecule type" value="Genomic_DNA"/>
</dbReference>
<dbReference type="GO" id="GO:0005524">
    <property type="term" value="F:ATP binding"/>
    <property type="evidence" value="ECO:0007669"/>
    <property type="project" value="UniProtKB-KW"/>
</dbReference>
<comment type="caution">
    <text evidence="5">The sequence shown here is derived from an EMBL/GenBank/DDBJ whole genome shotgun (WGS) entry which is preliminary data.</text>
</comment>
<keyword evidence="3" id="KW-0418">Kinase</keyword>
<dbReference type="InterPro" id="IPR004372">
    <property type="entry name" value="Ac/propionate_kinase"/>
</dbReference>
<dbReference type="InterPro" id="IPR023865">
    <property type="entry name" value="Aliphatic_acid_kinase_CS"/>
</dbReference>
<organism evidence="5">
    <name type="scientific">marine sediment metagenome</name>
    <dbReference type="NCBI Taxonomy" id="412755"/>
    <lineage>
        <taxon>unclassified sequences</taxon>
        <taxon>metagenomes</taxon>
        <taxon>ecological metagenomes</taxon>
    </lineage>
</organism>
<dbReference type="PRINTS" id="PR00471">
    <property type="entry name" value="ACETATEKNASE"/>
</dbReference>
<keyword evidence="1" id="KW-0808">Transferase</keyword>
<evidence type="ECO:0008006" key="6">
    <source>
        <dbReference type="Google" id="ProtNLM"/>
    </source>
</evidence>
<dbReference type="PROSITE" id="PS01076">
    <property type="entry name" value="ACETATE_KINASE_2"/>
    <property type="match status" value="1"/>
</dbReference>
<gene>
    <name evidence="5" type="ORF">LCGC14_2697040</name>
</gene>
<keyword evidence="4" id="KW-0067">ATP-binding</keyword>
<dbReference type="HAMAP" id="MF_00020">
    <property type="entry name" value="Acetate_kinase"/>
    <property type="match status" value="1"/>
</dbReference>
<dbReference type="InterPro" id="IPR000890">
    <property type="entry name" value="Aliphatic_acid_kin_short-chain"/>
</dbReference>
<evidence type="ECO:0000313" key="5">
    <source>
        <dbReference type="EMBL" id="KKK93023.1"/>
    </source>
</evidence>
<dbReference type="Gene3D" id="3.30.420.40">
    <property type="match status" value="2"/>
</dbReference>
<dbReference type="InterPro" id="IPR043129">
    <property type="entry name" value="ATPase_NBD"/>
</dbReference>
<feature type="non-terminal residue" evidence="5">
    <location>
        <position position="247"/>
    </location>
</feature>
<dbReference type="PANTHER" id="PTHR21060">
    <property type="entry name" value="ACETATE KINASE"/>
    <property type="match status" value="1"/>
</dbReference>